<organism evidence="1 2">
    <name type="scientific">Crotalaria pallida</name>
    <name type="common">Smooth rattlebox</name>
    <name type="synonym">Crotalaria striata</name>
    <dbReference type="NCBI Taxonomy" id="3830"/>
    <lineage>
        <taxon>Eukaryota</taxon>
        <taxon>Viridiplantae</taxon>
        <taxon>Streptophyta</taxon>
        <taxon>Embryophyta</taxon>
        <taxon>Tracheophyta</taxon>
        <taxon>Spermatophyta</taxon>
        <taxon>Magnoliopsida</taxon>
        <taxon>eudicotyledons</taxon>
        <taxon>Gunneridae</taxon>
        <taxon>Pentapetalae</taxon>
        <taxon>rosids</taxon>
        <taxon>fabids</taxon>
        <taxon>Fabales</taxon>
        <taxon>Fabaceae</taxon>
        <taxon>Papilionoideae</taxon>
        <taxon>50 kb inversion clade</taxon>
        <taxon>genistoids sensu lato</taxon>
        <taxon>core genistoids</taxon>
        <taxon>Crotalarieae</taxon>
        <taxon>Crotalaria</taxon>
    </lineage>
</organism>
<dbReference type="EMBL" id="JAYWIO010000003">
    <property type="protein sequence ID" value="KAK7274437.1"/>
    <property type="molecule type" value="Genomic_DNA"/>
</dbReference>
<comment type="caution">
    <text evidence="1">The sequence shown here is derived from an EMBL/GenBank/DDBJ whole genome shotgun (WGS) entry which is preliminary data.</text>
</comment>
<accession>A0AAN9FDA7</accession>
<evidence type="ECO:0000313" key="2">
    <source>
        <dbReference type="Proteomes" id="UP001372338"/>
    </source>
</evidence>
<gene>
    <name evidence="1" type="ORF">RIF29_15525</name>
</gene>
<evidence type="ECO:0000313" key="1">
    <source>
        <dbReference type="EMBL" id="KAK7274437.1"/>
    </source>
</evidence>
<proteinExistence type="predicted"/>
<sequence>MNTNTTNKTHVIVQDKGVRHLKEPLHESGLAMSLDFHTTISIDRVLREFGYKRCTHASPQAIAQIQLSLEEIDATFDERGWSDLMRSILANGKLNNMADNDVLRFAYVDLDDDTCLI</sequence>
<keyword evidence="2" id="KW-1185">Reference proteome</keyword>
<protein>
    <submittedName>
        <fullName evidence="1">Uncharacterized protein</fullName>
    </submittedName>
</protein>
<name>A0AAN9FDA7_CROPI</name>
<dbReference type="Proteomes" id="UP001372338">
    <property type="component" value="Unassembled WGS sequence"/>
</dbReference>
<reference evidence="1 2" key="1">
    <citation type="submission" date="2024-01" db="EMBL/GenBank/DDBJ databases">
        <title>The genomes of 5 underutilized Papilionoideae crops provide insights into root nodulation and disease resistanc.</title>
        <authorList>
            <person name="Yuan L."/>
        </authorList>
    </citation>
    <scope>NUCLEOTIDE SEQUENCE [LARGE SCALE GENOMIC DNA]</scope>
    <source>
        <strain evidence="1">ZHUSHIDOU_FW_LH</strain>
        <tissue evidence="1">Leaf</tissue>
    </source>
</reference>
<dbReference type="AlphaFoldDB" id="A0AAN9FDA7"/>